<keyword evidence="2" id="KW-1185">Reference proteome</keyword>
<dbReference type="Proteomes" id="UP001344447">
    <property type="component" value="Unassembled WGS sequence"/>
</dbReference>
<dbReference type="AlphaFoldDB" id="A0AAN7UM44"/>
<protein>
    <recommendedName>
        <fullName evidence="3">F-box domain-containing protein</fullName>
    </recommendedName>
</protein>
<dbReference type="PANTHER" id="PTHR24114">
    <property type="entry name" value="LEUCINE RICH REPEAT FAMILY PROTEIN"/>
    <property type="match status" value="1"/>
</dbReference>
<comment type="caution">
    <text evidence="1">The sequence shown here is derived from an EMBL/GenBank/DDBJ whole genome shotgun (WGS) entry which is preliminary data.</text>
</comment>
<name>A0AAN7UM44_9MYCE</name>
<evidence type="ECO:0000313" key="2">
    <source>
        <dbReference type="Proteomes" id="UP001344447"/>
    </source>
</evidence>
<dbReference type="PANTHER" id="PTHR24114:SF2">
    <property type="entry name" value="F-BOX DOMAIN-CONTAINING PROTEIN-RELATED"/>
    <property type="match status" value="1"/>
</dbReference>
<proteinExistence type="predicted"/>
<dbReference type="EMBL" id="JAVFKY010000001">
    <property type="protein sequence ID" value="KAK5584478.1"/>
    <property type="molecule type" value="Genomic_DNA"/>
</dbReference>
<dbReference type="InterPro" id="IPR032675">
    <property type="entry name" value="LRR_dom_sf"/>
</dbReference>
<dbReference type="Pfam" id="PF13516">
    <property type="entry name" value="LRR_6"/>
    <property type="match status" value="6"/>
</dbReference>
<dbReference type="SUPFAM" id="SSF52047">
    <property type="entry name" value="RNI-like"/>
    <property type="match status" value="1"/>
</dbReference>
<organism evidence="1 2">
    <name type="scientific">Dictyostelium firmibasis</name>
    <dbReference type="NCBI Taxonomy" id="79012"/>
    <lineage>
        <taxon>Eukaryota</taxon>
        <taxon>Amoebozoa</taxon>
        <taxon>Evosea</taxon>
        <taxon>Eumycetozoa</taxon>
        <taxon>Dictyostelia</taxon>
        <taxon>Dictyosteliales</taxon>
        <taxon>Dictyosteliaceae</taxon>
        <taxon>Dictyostelium</taxon>
    </lineage>
</organism>
<dbReference type="SMART" id="SM00368">
    <property type="entry name" value="LRR_RI"/>
    <property type="match status" value="8"/>
</dbReference>
<dbReference type="Gene3D" id="3.80.10.10">
    <property type="entry name" value="Ribonuclease Inhibitor"/>
    <property type="match status" value="4"/>
</dbReference>
<evidence type="ECO:0000313" key="1">
    <source>
        <dbReference type="EMBL" id="KAK5584478.1"/>
    </source>
</evidence>
<accession>A0AAN7UM44</accession>
<sequence length="725" mass="81174">MTKITTTISNGGGGSSNDKKNSTTLIISKFINLNNCLPKTVLLKILTMVHGGIYPSSQFLCCIIVCKQWREIIPRTIKTLKFLNCSEEVSRSLMMSTILKQDYNESLENVIIQSASTLESVNKILTSLTMPFFCKTTSLLYQPPLESLEITSIQLGDRCIELISDIIVIYNIKKLILRGVQLNDNQLITLSKSLKLNNYNCLEQLDLSNNNFTKLGLEFLFFTLLETNKENQKSNQRDSNIFLNSKVKNLSFSNLQLLNNNINSNSGSNSSLSGSGANTSFKSLQSNLTSSSSSFIPLNSSIPSSSLPLPSKIYNNLTNISIKYTINEEEEKEEEKEGKERQEISGNLEFSTTTINYNKNKEIIKNNVALSHKPFKKSDFRLLDLSNNKRIGLDCISLIRDLLPMITSLKTIGLSNISLCTDGLAILIQYLNQTPTIKNINLSNNGIYPNGAEDIGRYFLKDNKTLRSFDISENKISLSGVKSILNSIAGNPESFCGNYQNDSASKLEKSKSTLKCLYLRRTMVSFQESIIIRNVIFQTQHIKILDLSSNQINQESLSIICESLSFNQTIKELNLSFNLFGPSGCSELAKSLQQNRSIRYLYLHCVSMKKEGAQLIAEALKTNTTLTHLFLSNNDIKNKGCSHFSKLLKVNSNLQYLDLSCNGIKNKGALELQKVLKELISIQSQNISTSNVLSFINNIIKIDINGNSITHKLYKNSKDENCKLM</sequence>
<dbReference type="PROSITE" id="PS51450">
    <property type="entry name" value="LRR"/>
    <property type="match status" value="2"/>
</dbReference>
<evidence type="ECO:0008006" key="3">
    <source>
        <dbReference type="Google" id="ProtNLM"/>
    </source>
</evidence>
<reference evidence="1 2" key="1">
    <citation type="submission" date="2023-11" db="EMBL/GenBank/DDBJ databases">
        <title>Dfirmibasis_genome.</title>
        <authorList>
            <person name="Edelbroek B."/>
            <person name="Kjellin J."/>
            <person name="Jerlstrom-Hultqvist J."/>
            <person name="Soderbom F."/>
        </authorList>
    </citation>
    <scope>NUCLEOTIDE SEQUENCE [LARGE SCALE GENOMIC DNA]</scope>
    <source>
        <strain evidence="1 2">TNS-C-14</strain>
    </source>
</reference>
<dbReference type="InterPro" id="IPR001611">
    <property type="entry name" value="Leu-rich_rpt"/>
</dbReference>
<gene>
    <name evidence="1" type="ORF">RB653_006090</name>
</gene>
<dbReference type="InterPro" id="IPR052394">
    <property type="entry name" value="LRR-containing"/>
</dbReference>